<dbReference type="EMBL" id="JAUUTY010000006">
    <property type="protein sequence ID" value="KAK1618871.1"/>
    <property type="molecule type" value="Genomic_DNA"/>
</dbReference>
<dbReference type="Proteomes" id="UP001231189">
    <property type="component" value="Unassembled WGS sequence"/>
</dbReference>
<organism evidence="2 3">
    <name type="scientific">Lolium multiflorum</name>
    <name type="common">Italian ryegrass</name>
    <name type="synonym">Lolium perenne subsp. multiflorum</name>
    <dbReference type="NCBI Taxonomy" id="4521"/>
    <lineage>
        <taxon>Eukaryota</taxon>
        <taxon>Viridiplantae</taxon>
        <taxon>Streptophyta</taxon>
        <taxon>Embryophyta</taxon>
        <taxon>Tracheophyta</taxon>
        <taxon>Spermatophyta</taxon>
        <taxon>Magnoliopsida</taxon>
        <taxon>Liliopsida</taxon>
        <taxon>Poales</taxon>
        <taxon>Poaceae</taxon>
        <taxon>BOP clade</taxon>
        <taxon>Pooideae</taxon>
        <taxon>Poodae</taxon>
        <taxon>Poeae</taxon>
        <taxon>Poeae Chloroplast Group 2 (Poeae type)</taxon>
        <taxon>Loliodinae</taxon>
        <taxon>Loliinae</taxon>
        <taxon>Lolium</taxon>
    </lineage>
</organism>
<feature type="coiled-coil region" evidence="1">
    <location>
        <begin position="123"/>
        <end position="171"/>
    </location>
</feature>
<name>A0AAD8RDK8_LOLMU</name>
<accession>A0AAD8RDK8</accession>
<protein>
    <submittedName>
        <fullName evidence="2">Uncharacterized protein</fullName>
    </submittedName>
</protein>
<dbReference type="AlphaFoldDB" id="A0AAD8RDK8"/>
<evidence type="ECO:0000313" key="3">
    <source>
        <dbReference type="Proteomes" id="UP001231189"/>
    </source>
</evidence>
<keyword evidence="1" id="KW-0175">Coiled coil</keyword>
<sequence>MFRGRLLPSDVPTVDRWEIETTIEGRLIEPVTNTVVYLKRYPSWEDGVVMAMQEALARIVCMHGDSIDVESGRQFFGRRSSLGLPMRTSGSREGLSWIQIQFEDMERYAYKVETLLRAEMCDLDFAKHTLTENNKKYKELERLIEWLADKRDALFNENVQLKKDNEKLLDKTLDQEAVILALQGQCAHLPLATPEDQEMEEEEDPEEVEFILLNGETRLIVAEEEDTPATNTRSHTPRMSARTYRNLFKTKI</sequence>
<evidence type="ECO:0000313" key="2">
    <source>
        <dbReference type="EMBL" id="KAK1618871.1"/>
    </source>
</evidence>
<reference evidence="2" key="1">
    <citation type="submission" date="2023-07" db="EMBL/GenBank/DDBJ databases">
        <title>A chromosome-level genome assembly of Lolium multiflorum.</title>
        <authorList>
            <person name="Chen Y."/>
            <person name="Copetti D."/>
            <person name="Kolliker R."/>
            <person name="Studer B."/>
        </authorList>
    </citation>
    <scope>NUCLEOTIDE SEQUENCE</scope>
    <source>
        <strain evidence="2">02402/16</strain>
        <tissue evidence="2">Leaf</tissue>
    </source>
</reference>
<comment type="caution">
    <text evidence="2">The sequence shown here is derived from an EMBL/GenBank/DDBJ whole genome shotgun (WGS) entry which is preliminary data.</text>
</comment>
<proteinExistence type="predicted"/>
<gene>
    <name evidence="2" type="ORF">QYE76_024388</name>
</gene>
<keyword evidence="3" id="KW-1185">Reference proteome</keyword>
<evidence type="ECO:0000256" key="1">
    <source>
        <dbReference type="SAM" id="Coils"/>
    </source>
</evidence>